<name>A0A6J8D7J1_MYTCO</name>
<protein>
    <recommendedName>
        <fullName evidence="3">Reverse transcriptase domain-containing protein</fullName>
    </recommendedName>
</protein>
<reference evidence="1 2" key="1">
    <citation type="submission" date="2020-06" db="EMBL/GenBank/DDBJ databases">
        <authorList>
            <person name="Li R."/>
            <person name="Bekaert M."/>
        </authorList>
    </citation>
    <scope>NUCLEOTIDE SEQUENCE [LARGE SCALE GENOMIC DNA]</scope>
    <source>
        <strain evidence="2">wild</strain>
    </source>
</reference>
<proteinExistence type="predicted"/>
<keyword evidence="2" id="KW-1185">Reference proteome</keyword>
<evidence type="ECO:0008006" key="3">
    <source>
        <dbReference type="Google" id="ProtNLM"/>
    </source>
</evidence>
<evidence type="ECO:0000313" key="2">
    <source>
        <dbReference type="Proteomes" id="UP000507470"/>
    </source>
</evidence>
<gene>
    <name evidence="1" type="ORF">MCOR_36976</name>
</gene>
<evidence type="ECO:0000313" key="1">
    <source>
        <dbReference type="EMBL" id="CAC5403064.1"/>
    </source>
</evidence>
<accession>A0A6J8D7J1</accession>
<dbReference type="AlphaFoldDB" id="A0A6J8D7J1"/>
<dbReference type="Proteomes" id="UP000507470">
    <property type="component" value="Unassembled WGS sequence"/>
</dbReference>
<organism evidence="1 2">
    <name type="scientific">Mytilus coruscus</name>
    <name type="common">Sea mussel</name>
    <dbReference type="NCBI Taxonomy" id="42192"/>
    <lineage>
        <taxon>Eukaryota</taxon>
        <taxon>Metazoa</taxon>
        <taxon>Spiralia</taxon>
        <taxon>Lophotrochozoa</taxon>
        <taxon>Mollusca</taxon>
        <taxon>Bivalvia</taxon>
        <taxon>Autobranchia</taxon>
        <taxon>Pteriomorphia</taxon>
        <taxon>Mytilida</taxon>
        <taxon>Mytiloidea</taxon>
        <taxon>Mytilidae</taxon>
        <taxon>Mytilinae</taxon>
        <taxon>Mytilus</taxon>
    </lineage>
</organism>
<dbReference type="OrthoDB" id="447743at2759"/>
<sequence>MATRMTSYMTDNNYVDTSVQKGGVPGFSRCIENTRVISQLIQEAKVNKKDLKVVWLDLANAYGTIPHMLIQRVHGRFITTDTHVHARWVLKALEVTVTWERMAFKQMKSRSLIIRKGRRIHKVELKMQGEVIPSIIDNPIKCLGKGFDDSLSDKNNIRRIEQVSEGMRNIDRTGLPVRSLKEPTINRHIRKWLGVQPSFTSVGLYSRTAKLQLPSTSIMSIEEQFKVGKTRLGMTLKESRDDKVRTSGVKVRTGRSGQPPLLYFQNAISLYHREDKHSDTIKYSGNLLK</sequence>
<dbReference type="EMBL" id="CACVKT020006659">
    <property type="protein sequence ID" value="CAC5403064.1"/>
    <property type="molecule type" value="Genomic_DNA"/>
</dbReference>